<feature type="region of interest" description="Disordered" evidence="1">
    <location>
        <begin position="1"/>
        <end position="25"/>
    </location>
</feature>
<feature type="compositionally biased region" description="Low complexity" evidence="1">
    <location>
        <begin position="767"/>
        <end position="777"/>
    </location>
</feature>
<feature type="compositionally biased region" description="Basic residues" evidence="1">
    <location>
        <begin position="649"/>
        <end position="659"/>
    </location>
</feature>
<protein>
    <submittedName>
        <fullName evidence="2">Uncharacterized protein</fullName>
    </submittedName>
</protein>
<reference evidence="2" key="1">
    <citation type="journal article" date="2023" name="Mol. Phylogenet. Evol.">
        <title>Genome-scale phylogeny and comparative genomics of the fungal order Sordariales.</title>
        <authorList>
            <person name="Hensen N."/>
            <person name="Bonometti L."/>
            <person name="Westerberg I."/>
            <person name="Brannstrom I.O."/>
            <person name="Guillou S."/>
            <person name="Cros-Aarteil S."/>
            <person name="Calhoun S."/>
            <person name="Haridas S."/>
            <person name="Kuo A."/>
            <person name="Mondo S."/>
            <person name="Pangilinan J."/>
            <person name="Riley R."/>
            <person name="LaButti K."/>
            <person name="Andreopoulos B."/>
            <person name="Lipzen A."/>
            <person name="Chen C."/>
            <person name="Yan M."/>
            <person name="Daum C."/>
            <person name="Ng V."/>
            <person name="Clum A."/>
            <person name="Steindorff A."/>
            <person name="Ohm R.A."/>
            <person name="Martin F."/>
            <person name="Silar P."/>
            <person name="Natvig D.O."/>
            <person name="Lalanne C."/>
            <person name="Gautier V."/>
            <person name="Ament-Velasquez S.L."/>
            <person name="Kruys A."/>
            <person name="Hutchinson M.I."/>
            <person name="Powell A.J."/>
            <person name="Barry K."/>
            <person name="Miller A.N."/>
            <person name="Grigoriev I.V."/>
            <person name="Debuchy R."/>
            <person name="Gladieux P."/>
            <person name="Hiltunen Thoren M."/>
            <person name="Johannesson H."/>
        </authorList>
    </citation>
    <scope>NUCLEOTIDE SEQUENCE</scope>
    <source>
        <strain evidence="2">CBS 315.58</strain>
    </source>
</reference>
<evidence type="ECO:0000313" key="2">
    <source>
        <dbReference type="EMBL" id="KAK4198942.1"/>
    </source>
</evidence>
<proteinExistence type="predicted"/>
<feature type="compositionally biased region" description="Low complexity" evidence="1">
    <location>
        <begin position="679"/>
        <end position="691"/>
    </location>
</feature>
<gene>
    <name evidence="2" type="ORF">QBC40DRAFT_340870</name>
</gene>
<dbReference type="AlphaFoldDB" id="A0AAN6XJJ7"/>
<name>A0AAN6XJJ7_9PEZI</name>
<feature type="compositionally biased region" description="Low complexity" evidence="1">
    <location>
        <begin position="998"/>
        <end position="1013"/>
    </location>
</feature>
<dbReference type="Proteomes" id="UP001303160">
    <property type="component" value="Unassembled WGS sequence"/>
</dbReference>
<feature type="compositionally biased region" description="Acidic residues" evidence="1">
    <location>
        <begin position="1150"/>
        <end position="1160"/>
    </location>
</feature>
<feature type="compositionally biased region" description="Polar residues" evidence="1">
    <location>
        <begin position="1014"/>
        <end position="1027"/>
    </location>
</feature>
<feature type="compositionally biased region" description="Basic and acidic residues" evidence="1">
    <location>
        <begin position="750"/>
        <end position="759"/>
    </location>
</feature>
<comment type="caution">
    <text evidence="2">The sequence shown here is derived from an EMBL/GenBank/DDBJ whole genome shotgun (WGS) entry which is preliminary data.</text>
</comment>
<reference evidence="2" key="2">
    <citation type="submission" date="2023-05" db="EMBL/GenBank/DDBJ databases">
        <authorList>
            <consortium name="Lawrence Berkeley National Laboratory"/>
            <person name="Steindorff A."/>
            <person name="Hensen N."/>
            <person name="Bonometti L."/>
            <person name="Westerberg I."/>
            <person name="Brannstrom I.O."/>
            <person name="Guillou S."/>
            <person name="Cros-Aarteil S."/>
            <person name="Calhoun S."/>
            <person name="Haridas S."/>
            <person name="Kuo A."/>
            <person name="Mondo S."/>
            <person name="Pangilinan J."/>
            <person name="Riley R."/>
            <person name="Labutti K."/>
            <person name="Andreopoulos B."/>
            <person name="Lipzen A."/>
            <person name="Chen C."/>
            <person name="Yanf M."/>
            <person name="Daum C."/>
            <person name="Ng V."/>
            <person name="Clum A."/>
            <person name="Ohm R."/>
            <person name="Martin F."/>
            <person name="Silar P."/>
            <person name="Natvig D."/>
            <person name="Lalanne C."/>
            <person name="Gautier V."/>
            <person name="Ament-Velasquez S.L."/>
            <person name="Kruys A."/>
            <person name="Hutchinson M.I."/>
            <person name="Powell A.J."/>
            <person name="Barry K."/>
            <person name="Miller A.N."/>
            <person name="Grigoriev I.V."/>
            <person name="Debuchy R."/>
            <person name="Gladieux P."/>
            <person name="Thoren M.H."/>
            <person name="Johannesson H."/>
        </authorList>
    </citation>
    <scope>NUCLEOTIDE SEQUENCE</scope>
    <source>
        <strain evidence="2">CBS 315.58</strain>
    </source>
</reference>
<feature type="region of interest" description="Disordered" evidence="1">
    <location>
        <begin position="885"/>
        <end position="1180"/>
    </location>
</feature>
<organism evidence="2 3">
    <name type="scientific">Triangularia verruculosa</name>
    <dbReference type="NCBI Taxonomy" id="2587418"/>
    <lineage>
        <taxon>Eukaryota</taxon>
        <taxon>Fungi</taxon>
        <taxon>Dikarya</taxon>
        <taxon>Ascomycota</taxon>
        <taxon>Pezizomycotina</taxon>
        <taxon>Sordariomycetes</taxon>
        <taxon>Sordariomycetidae</taxon>
        <taxon>Sordariales</taxon>
        <taxon>Podosporaceae</taxon>
        <taxon>Triangularia</taxon>
    </lineage>
</organism>
<feature type="compositionally biased region" description="Polar residues" evidence="1">
    <location>
        <begin position="960"/>
        <end position="970"/>
    </location>
</feature>
<dbReference type="EMBL" id="MU863938">
    <property type="protein sequence ID" value="KAK4198942.1"/>
    <property type="molecule type" value="Genomic_DNA"/>
</dbReference>
<feature type="compositionally biased region" description="Basic and acidic residues" evidence="1">
    <location>
        <begin position="1"/>
        <end position="14"/>
    </location>
</feature>
<feature type="region of interest" description="Disordered" evidence="1">
    <location>
        <begin position="633"/>
        <end position="848"/>
    </location>
</feature>
<feature type="compositionally biased region" description="Low complexity" evidence="1">
    <location>
        <begin position="1105"/>
        <end position="1116"/>
    </location>
</feature>
<evidence type="ECO:0000313" key="3">
    <source>
        <dbReference type="Proteomes" id="UP001303160"/>
    </source>
</evidence>
<evidence type="ECO:0000256" key="1">
    <source>
        <dbReference type="SAM" id="MobiDB-lite"/>
    </source>
</evidence>
<keyword evidence="3" id="KW-1185">Reference proteome</keyword>
<sequence length="1189" mass="131969">MSPKEQSLDVDKPENIGPSAIDPRGLAPAWAENRTDLIESLPFFRQAQQGVYQHDKVILGALLDGYGGEHSYFDDDIVITKLDGGGDISIDAYMRHSTSRLEAAQKAKDKQSSIGLIIGSNASNPSFRIEPPKPCRYAVLGEYILTDLWHEYQDGGDSTVTVARYQRRRFLDLPWWKSHAMNATHYRDQKKRQVQLVSSGQSIRSKVCEACEEESPKRYKVWVCANPRCEKFSTMENGEALSKDVKFSAHWLLERVDCTGGTGLDFGPSRLKRPTQPADMRKGSVCPKCRKCVSRFHWGSWICEGPYGCGHRVLLPVKIPDLSSLLEERPKVFTQSRHPFHRLHDRQNLQREFVSQGTTFIEYQHGMPGGNMITLLKSRPPRTATPGTMFDDLFNSITWEANHGSYLDLQRYSAQNRVTGSRINRYEISFGEKELDGLPPRMALENAPASVQAVLEMLVELLKEHVQTNDTKTSGKSEDPWILTVTAYVGGEQKEGFKPAEYNTQGDVTATMCLGSPARVRWRYSPIHWNHSQTGKVLEGSPLPDTKHFEAVKQLKKRKLSLGEYEKKRLEILEGSDAPSTRRNEAPPTYLTAELTHGDILITQGESIGSFFDSTVEPQGLLHIRVTAFRAQDDNDGERGRGSMQLRRSTSRSRSRRASSTRAAPNQRASSRKRRNSVSRESTLGTRSSSRGRGDSRNHAPESAIARENEAPRSKQARRETRSPTQGPHRRSKSRSPELLKRPKANTRAAAKEAREKVKTQLRRSVSRSSSKVSTESSSDDEQQTSGKPKKSDSTIRRVPTPITAPTPRSILKRTVNSTPKTASKVPPRTTEEDAARIQKSETSAAENRHLSGRRFVYQTPAKSTVTSSVVTGLEYIETLPCSRLPSTEPVAESVTETNSPKIQKRSQPYFSLPRRQNPPRPQLRSTQGPSYDVSALGVPVPPSYRPQSGPPQEDDSADSHASTGENTPSPDLDYKLPPKDQQPGQLLLENPPPPDPTVSSNILSPSSSNTPPQQVHTQTRRTSTGIPPSSPSLNRKRSLSSSLRQELQEKTPEVISLSSSSQSTPEPQQRGEKQEGSESSSDDDNGASYRVPVAAPITPESRRSSSTSGRQRFGSVIGVAEGPARGDSAVSLGKRRLSSASGASVSWLEEADDDGEEETGDKKRRRRSGGKKVQVAPSRSLWRRLWGS</sequence>
<feature type="compositionally biased region" description="Polar residues" evidence="1">
    <location>
        <begin position="895"/>
        <end position="910"/>
    </location>
</feature>
<accession>A0AAN6XJJ7</accession>
<feature type="compositionally biased region" description="Basic and acidic residues" evidence="1">
    <location>
        <begin position="830"/>
        <end position="840"/>
    </location>
</feature>
<feature type="compositionally biased region" description="Basic and acidic residues" evidence="1">
    <location>
        <begin position="692"/>
        <end position="722"/>
    </location>
</feature>